<dbReference type="GO" id="GO:0005737">
    <property type="term" value="C:cytoplasm"/>
    <property type="evidence" value="ECO:0007669"/>
    <property type="project" value="UniProtKB-SubCell"/>
</dbReference>
<dbReference type="PATRIC" id="fig|556287.8.peg.410"/>
<dbReference type="HAMAP" id="MF_01926">
    <property type="entry name" value="PurS"/>
    <property type="match status" value="1"/>
</dbReference>
<comment type="similarity">
    <text evidence="6">Belongs to the PurS family.</text>
</comment>
<keyword evidence="3 6" id="KW-0547">Nucleotide-binding</keyword>
<keyword evidence="4 6" id="KW-0658">Purine biosynthesis</keyword>
<keyword evidence="5 6" id="KW-0067">ATP-binding</keyword>
<sequence>MIKANVIVKLKKDVLDPQGKALKTALSNIGFHNISQIRQGKVFDIEMDETNTDIAKKEIESICQNLLANPVIEDYDISVQKHSI</sequence>
<comment type="caution">
    <text evidence="7">The sequence shown here is derived from an EMBL/GenBank/DDBJ whole genome shotgun (WGS) entry which is preliminary data.</text>
</comment>
<keyword evidence="2 6" id="KW-0436">Ligase</keyword>
<name>A0A0F4VK30_9HYPH</name>
<comment type="subcellular location">
    <subcellularLocation>
        <location evidence="6">Cytoplasm</location>
    </subcellularLocation>
</comment>
<reference evidence="7 8" key="1">
    <citation type="journal article" date="2015" name="Phytopathology">
        <title>Genomes of Candidatus Liberibacter solanacearum haplotype A from New Zealand and the USA suggest significant genome plasticity in the species.</title>
        <authorList>
            <person name="Thompson S.M."/>
            <person name="Johnson C.P."/>
            <person name="Lu A.Y."/>
            <person name="Frampton R.A."/>
            <person name="Sullivan K.L."/>
            <person name="Fiers M.W."/>
            <person name="Crowhurst R.N."/>
            <person name="Pitman A.R."/>
            <person name="Scott I."/>
            <person name="Gudmestad N.C."/>
            <person name="Smith G.R."/>
        </authorList>
    </citation>
    <scope>NUCLEOTIDE SEQUENCE [LARGE SCALE GENOMIC DNA]</scope>
    <source>
        <strain evidence="7 8">LsoNZ1</strain>
    </source>
</reference>
<dbReference type="Proteomes" id="UP000033731">
    <property type="component" value="Unassembled WGS sequence"/>
</dbReference>
<dbReference type="InterPro" id="IPR036604">
    <property type="entry name" value="PurS-like_sf"/>
</dbReference>
<dbReference type="InterPro" id="IPR003850">
    <property type="entry name" value="PurS"/>
</dbReference>
<dbReference type="UniPathway" id="UPA00074">
    <property type="reaction ID" value="UER00128"/>
</dbReference>
<dbReference type="RefSeq" id="WP_045960714.1">
    <property type="nucleotide sequence ID" value="NZ_JMTK01000002.1"/>
</dbReference>
<comment type="subunit">
    <text evidence="6">Part of the FGAM synthase complex composed of 1 PurL, 1 PurQ and 2 PurS subunits.</text>
</comment>
<dbReference type="Pfam" id="PF02700">
    <property type="entry name" value="PurS"/>
    <property type="match status" value="1"/>
</dbReference>
<dbReference type="EC" id="6.3.5.3" evidence="6"/>
<protein>
    <recommendedName>
        <fullName evidence="6">Phosphoribosylformylglycinamidine synthase subunit PurS</fullName>
        <shortName evidence="6">FGAM synthase</shortName>
        <ecNumber evidence="6">6.3.5.3</ecNumber>
    </recommendedName>
    <alternativeName>
        <fullName evidence="6">Formylglycinamide ribonucleotide amidotransferase subunit III</fullName>
        <shortName evidence="6">FGAR amidotransferase III</shortName>
        <shortName evidence="6">FGAR-AT III</shortName>
    </alternativeName>
    <alternativeName>
        <fullName evidence="6">Phosphoribosylformylglycinamidine synthase subunit III</fullName>
    </alternativeName>
</protein>
<evidence type="ECO:0000256" key="5">
    <source>
        <dbReference type="ARBA" id="ARBA00022840"/>
    </source>
</evidence>
<dbReference type="GO" id="GO:0005524">
    <property type="term" value="F:ATP binding"/>
    <property type="evidence" value="ECO:0007669"/>
    <property type="project" value="UniProtKB-UniRule"/>
</dbReference>
<dbReference type="GO" id="GO:0006189">
    <property type="term" value="P:'de novo' IMP biosynthetic process"/>
    <property type="evidence" value="ECO:0007669"/>
    <property type="project" value="UniProtKB-UniRule"/>
</dbReference>
<evidence type="ECO:0000256" key="4">
    <source>
        <dbReference type="ARBA" id="ARBA00022755"/>
    </source>
</evidence>
<dbReference type="SUPFAM" id="SSF82697">
    <property type="entry name" value="PurS-like"/>
    <property type="match status" value="1"/>
</dbReference>
<dbReference type="EMBL" id="JMTK01000002">
    <property type="protein sequence ID" value="KJZ81729.1"/>
    <property type="molecule type" value="Genomic_DNA"/>
</dbReference>
<dbReference type="AlphaFoldDB" id="A0A0F4VK30"/>
<dbReference type="NCBIfam" id="TIGR00302">
    <property type="entry name" value="phosphoribosylformylglycinamidine synthase subunit PurS"/>
    <property type="match status" value="1"/>
</dbReference>
<keyword evidence="1 6" id="KW-0963">Cytoplasm</keyword>
<evidence type="ECO:0000313" key="7">
    <source>
        <dbReference type="EMBL" id="KJZ81729.1"/>
    </source>
</evidence>
<dbReference type="GO" id="GO:0004642">
    <property type="term" value="F:phosphoribosylformylglycinamidine synthase activity"/>
    <property type="evidence" value="ECO:0007669"/>
    <property type="project" value="UniProtKB-UniRule"/>
</dbReference>
<evidence type="ECO:0000313" key="8">
    <source>
        <dbReference type="Proteomes" id="UP000033731"/>
    </source>
</evidence>
<dbReference type="PANTHER" id="PTHR34696:SF1">
    <property type="entry name" value="PHOSPHORIBOSYLFORMYLGLYCINAMIDINE SYNTHASE SUBUNIT PURS"/>
    <property type="match status" value="1"/>
</dbReference>
<dbReference type="NCBIfam" id="NF004630">
    <property type="entry name" value="PRK05974.1"/>
    <property type="match status" value="1"/>
</dbReference>
<comment type="pathway">
    <text evidence="6">Purine metabolism; IMP biosynthesis via de novo pathway; 5-amino-1-(5-phospho-D-ribosyl)imidazole from N(2)-formyl-N(1)-(5-phospho-D-ribosyl)glycinamide: step 1/2.</text>
</comment>
<comment type="catalytic activity">
    <reaction evidence="6">
        <text>N(2)-formyl-N(1)-(5-phospho-beta-D-ribosyl)glycinamide + L-glutamine + ATP + H2O = 2-formamido-N(1)-(5-O-phospho-beta-D-ribosyl)acetamidine + L-glutamate + ADP + phosphate + H(+)</text>
        <dbReference type="Rhea" id="RHEA:17129"/>
        <dbReference type="ChEBI" id="CHEBI:15377"/>
        <dbReference type="ChEBI" id="CHEBI:15378"/>
        <dbReference type="ChEBI" id="CHEBI:29985"/>
        <dbReference type="ChEBI" id="CHEBI:30616"/>
        <dbReference type="ChEBI" id="CHEBI:43474"/>
        <dbReference type="ChEBI" id="CHEBI:58359"/>
        <dbReference type="ChEBI" id="CHEBI:147286"/>
        <dbReference type="ChEBI" id="CHEBI:147287"/>
        <dbReference type="ChEBI" id="CHEBI:456216"/>
        <dbReference type="EC" id="6.3.5.3"/>
    </reaction>
</comment>
<evidence type="ECO:0000256" key="2">
    <source>
        <dbReference type="ARBA" id="ARBA00022598"/>
    </source>
</evidence>
<organism evidence="7 8">
    <name type="scientific">Candidatus Liberibacter solanacearum</name>
    <dbReference type="NCBI Taxonomy" id="556287"/>
    <lineage>
        <taxon>Bacteria</taxon>
        <taxon>Pseudomonadati</taxon>
        <taxon>Pseudomonadota</taxon>
        <taxon>Alphaproteobacteria</taxon>
        <taxon>Hyphomicrobiales</taxon>
        <taxon>Rhizobiaceae</taxon>
        <taxon>Liberibacter</taxon>
    </lineage>
</organism>
<dbReference type="Gene3D" id="3.30.1280.10">
    <property type="entry name" value="Phosphoribosylformylglycinamidine synthase subunit PurS"/>
    <property type="match status" value="1"/>
</dbReference>
<accession>A0A0F4VK30</accession>
<keyword evidence="8" id="KW-1185">Reference proteome</keyword>
<proteinExistence type="inferred from homology"/>
<evidence type="ECO:0000256" key="3">
    <source>
        <dbReference type="ARBA" id="ARBA00022741"/>
    </source>
</evidence>
<dbReference type="PANTHER" id="PTHR34696">
    <property type="entry name" value="PHOSPHORIBOSYLFORMYLGLYCINAMIDINE SYNTHASE SUBUNIT PURS"/>
    <property type="match status" value="1"/>
</dbReference>
<gene>
    <name evidence="6" type="primary">purS</name>
    <name evidence="7" type="ORF">DJ66_0451</name>
</gene>
<comment type="function">
    <text evidence="6">Part of the phosphoribosylformylglycinamidine synthase complex involved in the purines biosynthetic pathway. Catalyzes the ATP-dependent conversion of formylglycinamide ribonucleotide (FGAR) and glutamine to yield formylglycinamidine ribonucleotide (FGAM) and glutamate. The FGAM synthase complex is composed of three subunits. PurQ produces an ammonia molecule by converting glutamine to glutamate. PurL transfers the ammonia molecule to FGAR to form FGAM in an ATP-dependent manner. PurS interacts with PurQ and PurL and is thought to assist in the transfer of the ammonia molecule from PurQ to PurL.</text>
</comment>
<evidence type="ECO:0000256" key="6">
    <source>
        <dbReference type="HAMAP-Rule" id="MF_01926"/>
    </source>
</evidence>
<evidence type="ECO:0000256" key="1">
    <source>
        <dbReference type="ARBA" id="ARBA00022490"/>
    </source>
</evidence>